<dbReference type="InterPro" id="IPR025269">
    <property type="entry name" value="SAM-like_dom"/>
</dbReference>
<dbReference type="CDD" id="cd01185">
    <property type="entry name" value="INTN1_C_like"/>
    <property type="match status" value="1"/>
</dbReference>
<dbReference type="Gene3D" id="1.10.443.10">
    <property type="entry name" value="Intergrase catalytic core"/>
    <property type="match status" value="1"/>
</dbReference>
<dbReference type="PANTHER" id="PTHR30349">
    <property type="entry name" value="PHAGE INTEGRASE-RELATED"/>
    <property type="match status" value="1"/>
</dbReference>
<feature type="domain" description="Tyr recombinase" evidence="4">
    <location>
        <begin position="210"/>
        <end position="397"/>
    </location>
</feature>
<dbReference type="OrthoDB" id="1094492at2"/>
<dbReference type="GO" id="GO:0015074">
    <property type="term" value="P:DNA integration"/>
    <property type="evidence" value="ECO:0007669"/>
    <property type="project" value="InterPro"/>
</dbReference>
<name>A0A2U8QTR6_9FLAO</name>
<dbReference type="PROSITE" id="PS51898">
    <property type="entry name" value="TYR_RECOMBINASE"/>
    <property type="match status" value="1"/>
</dbReference>
<keyword evidence="3" id="KW-0233">DNA recombination</keyword>
<dbReference type="InterPro" id="IPR013762">
    <property type="entry name" value="Integrase-like_cat_sf"/>
</dbReference>
<evidence type="ECO:0000259" key="4">
    <source>
        <dbReference type="PROSITE" id="PS51898"/>
    </source>
</evidence>
<evidence type="ECO:0000313" key="5">
    <source>
        <dbReference type="EMBL" id="AWM13266.1"/>
    </source>
</evidence>
<dbReference type="InterPro" id="IPR050090">
    <property type="entry name" value="Tyrosine_recombinase_XerCD"/>
</dbReference>
<reference evidence="5 6" key="1">
    <citation type="submission" date="2018-05" db="EMBL/GenBank/DDBJ databases">
        <title>Flavobacterium sp. MEBiC07310.</title>
        <authorList>
            <person name="Baek K."/>
        </authorList>
    </citation>
    <scope>NUCLEOTIDE SEQUENCE [LARGE SCALE GENOMIC DNA]</scope>
    <source>
        <strain evidence="5 6">MEBiC07310</strain>
    </source>
</reference>
<dbReference type="SUPFAM" id="SSF56349">
    <property type="entry name" value="DNA breaking-rejoining enzymes"/>
    <property type="match status" value="1"/>
</dbReference>
<dbReference type="Pfam" id="PF17293">
    <property type="entry name" value="Arm-DNA-bind_5"/>
    <property type="match status" value="1"/>
</dbReference>
<dbReference type="Pfam" id="PF00589">
    <property type="entry name" value="Phage_integrase"/>
    <property type="match status" value="1"/>
</dbReference>
<evidence type="ECO:0000256" key="3">
    <source>
        <dbReference type="ARBA" id="ARBA00023172"/>
    </source>
</evidence>
<dbReference type="GO" id="GO:0003677">
    <property type="term" value="F:DNA binding"/>
    <property type="evidence" value="ECO:0007669"/>
    <property type="project" value="UniProtKB-KW"/>
</dbReference>
<dbReference type="Pfam" id="PF13102">
    <property type="entry name" value="Phage_int_SAM_5"/>
    <property type="match status" value="1"/>
</dbReference>
<dbReference type="AlphaFoldDB" id="A0A2U8QTR6"/>
<evidence type="ECO:0000256" key="2">
    <source>
        <dbReference type="ARBA" id="ARBA00023125"/>
    </source>
</evidence>
<gene>
    <name evidence="5" type="ORF">DI487_04900</name>
</gene>
<dbReference type="InterPro" id="IPR035386">
    <property type="entry name" value="Arm-DNA-bind_5"/>
</dbReference>
<keyword evidence="2" id="KW-0238">DNA-binding</keyword>
<proteinExistence type="inferred from homology"/>
<accession>A0A2U8QTR6</accession>
<dbReference type="EMBL" id="CP029463">
    <property type="protein sequence ID" value="AWM13266.1"/>
    <property type="molecule type" value="Genomic_DNA"/>
</dbReference>
<dbReference type="RefSeq" id="WP_109568669.1">
    <property type="nucleotide sequence ID" value="NZ_CP029463.1"/>
</dbReference>
<organism evidence="5 6">
    <name type="scientific">Flavobacterium sediminis</name>
    <dbReference type="NCBI Taxonomy" id="2201181"/>
    <lineage>
        <taxon>Bacteria</taxon>
        <taxon>Pseudomonadati</taxon>
        <taxon>Bacteroidota</taxon>
        <taxon>Flavobacteriia</taxon>
        <taxon>Flavobacteriales</taxon>
        <taxon>Flavobacteriaceae</taxon>
        <taxon>Flavobacterium</taxon>
    </lineage>
</organism>
<dbReference type="KEGG" id="fse:DI487_04900"/>
<dbReference type="InterPro" id="IPR002104">
    <property type="entry name" value="Integrase_catalytic"/>
</dbReference>
<evidence type="ECO:0000256" key="1">
    <source>
        <dbReference type="ARBA" id="ARBA00008857"/>
    </source>
</evidence>
<evidence type="ECO:0000313" key="6">
    <source>
        <dbReference type="Proteomes" id="UP000245429"/>
    </source>
</evidence>
<dbReference type="InterPro" id="IPR011010">
    <property type="entry name" value="DNA_brk_join_enz"/>
</dbReference>
<dbReference type="Gene3D" id="1.10.150.130">
    <property type="match status" value="1"/>
</dbReference>
<comment type="similarity">
    <text evidence="1">Belongs to the 'phage' integrase family.</text>
</comment>
<protein>
    <submittedName>
        <fullName evidence="5">Integrase</fullName>
    </submittedName>
</protein>
<sequence>MASIKILLRDKSTNEGLYPVILRITNNRKSKIISLGFKCNLLDWDEVNIQFKKTFPNHTQSNLLLAKMREKALKIINDFELEEIDFSLDQFEEKFRGIEPNKITVLEFWNEVISDLNKSGKAGNAKALSETKKSVFNFHKKNNLMFKEITPTFLEKYEVYLRENNNSDGGVAFKMRELRSLYNRAIKKNVIDEKYYPFKVYKVSKLKVGNIKKALTREEVRLIENFDETKYPNLAEAKRIFLFSYYCRGMNYFDIMMLKWSSVSGDRITYIRSKTKGKFNINILQPVKEILDSYRNRPSTTDYVFPILLSNNLTATQIQNRKHKKLKKFNSDLKKIAGIVGVDKPLSSYVARHSYATNLKQIGVSTDIVSQSMGHKNVAITTAYLKDFEDDVIDKENERLIM</sequence>
<dbReference type="PANTHER" id="PTHR30349:SF64">
    <property type="entry name" value="PROPHAGE INTEGRASE INTD-RELATED"/>
    <property type="match status" value="1"/>
</dbReference>
<dbReference type="InterPro" id="IPR010998">
    <property type="entry name" value="Integrase_recombinase_N"/>
</dbReference>
<dbReference type="Proteomes" id="UP000245429">
    <property type="component" value="Chromosome"/>
</dbReference>
<dbReference type="GO" id="GO:0006310">
    <property type="term" value="P:DNA recombination"/>
    <property type="evidence" value="ECO:0007669"/>
    <property type="project" value="UniProtKB-KW"/>
</dbReference>
<keyword evidence="6" id="KW-1185">Reference proteome</keyword>